<evidence type="ECO:0000259" key="1">
    <source>
        <dbReference type="PROSITE" id="PS51459"/>
    </source>
</evidence>
<name>A0A2S8SRP5_9BACT</name>
<dbReference type="RefSeq" id="WP_105484098.1">
    <property type="nucleotide sequence ID" value="NZ_NIGF01000011.1"/>
</dbReference>
<dbReference type="PROSITE" id="PS51459">
    <property type="entry name" value="FIDO"/>
    <property type="match status" value="1"/>
</dbReference>
<dbReference type="InterPro" id="IPR006440">
    <property type="entry name" value="Doc"/>
</dbReference>
<accession>A0A2S8SRP5</accession>
<dbReference type="PIRSF" id="PIRSF018297">
    <property type="entry name" value="Doc"/>
    <property type="match status" value="1"/>
</dbReference>
<dbReference type="EMBL" id="NIGF01000011">
    <property type="protein sequence ID" value="PQV63455.1"/>
    <property type="molecule type" value="Genomic_DNA"/>
</dbReference>
<dbReference type="InterPro" id="IPR053737">
    <property type="entry name" value="Type_II_TA_Toxin"/>
</dbReference>
<comment type="caution">
    <text evidence="2">The sequence shown here is derived from an EMBL/GenBank/DDBJ whole genome shotgun (WGS) entry which is preliminary data.</text>
</comment>
<protein>
    <submittedName>
        <fullName evidence="2">Death on curing protein</fullName>
    </submittedName>
</protein>
<evidence type="ECO:0000313" key="2">
    <source>
        <dbReference type="EMBL" id="PQV63455.1"/>
    </source>
</evidence>
<organism evidence="2 3">
    <name type="scientific">Abditibacterium utsteinense</name>
    <dbReference type="NCBI Taxonomy" id="1960156"/>
    <lineage>
        <taxon>Bacteria</taxon>
        <taxon>Pseudomonadati</taxon>
        <taxon>Abditibacteriota</taxon>
        <taxon>Abditibacteriia</taxon>
        <taxon>Abditibacteriales</taxon>
        <taxon>Abditibacteriaceae</taxon>
        <taxon>Abditibacterium</taxon>
    </lineage>
</organism>
<dbReference type="InParanoid" id="A0A2S8SRP5"/>
<dbReference type="SUPFAM" id="SSF140931">
    <property type="entry name" value="Fic-like"/>
    <property type="match status" value="1"/>
</dbReference>
<dbReference type="PANTHER" id="PTHR39426">
    <property type="entry name" value="HOMOLOGY TO DEATH-ON-CURING PROTEIN OF PHAGE P1"/>
    <property type="match status" value="1"/>
</dbReference>
<feature type="domain" description="Fido" evidence="1">
    <location>
        <begin position="4"/>
        <end position="120"/>
    </location>
</feature>
<dbReference type="AlphaFoldDB" id="A0A2S8SRP5"/>
<evidence type="ECO:0000313" key="3">
    <source>
        <dbReference type="Proteomes" id="UP000237684"/>
    </source>
</evidence>
<dbReference type="InterPro" id="IPR036597">
    <property type="entry name" value="Fido-like_dom_sf"/>
</dbReference>
<dbReference type="Gene3D" id="1.20.120.1870">
    <property type="entry name" value="Fic/DOC protein, Fido domain"/>
    <property type="match status" value="1"/>
</dbReference>
<dbReference type="NCBIfam" id="TIGR01550">
    <property type="entry name" value="DOC_P1"/>
    <property type="match status" value="1"/>
</dbReference>
<reference evidence="2 3" key="1">
    <citation type="journal article" date="2018" name="Syst. Appl. Microbiol.">
        <title>Abditibacterium utsteinense sp. nov., the first cultivated member of candidate phylum FBP, isolated from ice-free Antarctic soil samples.</title>
        <authorList>
            <person name="Tahon G."/>
            <person name="Tytgat B."/>
            <person name="Lebbe L."/>
            <person name="Carlier A."/>
            <person name="Willems A."/>
        </authorList>
    </citation>
    <scope>NUCLEOTIDE SEQUENCE [LARGE SCALE GENOMIC DNA]</scope>
    <source>
        <strain evidence="2 3">LMG 29911</strain>
    </source>
</reference>
<proteinExistence type="predicted"/>
<dbReference type="PANTHER" id="PTHR39426:SF1">
    <property type="entry name" value="HOMOLOGY TO DEATH-ON-CURING PROTEIN OF PHAGE P1"/>
    <property type="match status" value="1"/>
</dbReference>
<keyword evidence="3" id="KW-1185">Reference proteome</keyword>
<dbReference type="Proteomes" id="UP000237684">
    <property type="component" value="Unassembled WGS sequence"/>
</dbReference>
<sequence>MNFFDKDEIMALHEANIARFGGSLGLRDEGALLSALEAPGNRAYYESADEVTCAATYGFHLCQAHAFVDGNKRIAAVACELFLRDNGIRLNWTNEEVIATFLAVASSKMTRDELEALVRSHVV</sequence>
<dbReference type="GO" id="GO:0016301">
    <property type="term" value="F:kinase activity"/>
    <property type="evidence" value="ECO:0007669"/>
    <property type="project" value="InterPro"/>
</dbReference>
<dbReference type="InterPro" id="IPR003812">
    <property type="entry name" value="Fido"/>
</dbReference>
<dbReference type="Pfam" id="PF02661">
    <property type="entry name" value="Fic"/>
    <property type="match status" value="1"/>
</dbReference>
<gene>
    <name evidence="2" type="ORF">B1R32_11116</name>
</gene>
<dbReference type="OrthoDB" id="9802752at2"/>